<keyword evidence="1" id="KW-0614">Plasmid</keyword>
<dbReference type="Proteomes" id="UP000249605">
    <property type="component" value="Plasmid unnamed7"/>
</dbReference>
<dbReference type="EMBL" id="CP029831">
    <property type="protein sequence ID" value="AWU96090.1"/>
    <property type="molecule type" value="Genomic_DNA"/>
</dbReference>
<keyword evidence="2" id="KW-1185">Reference proteome</keyword>
<name>A0A2U9S9B8_9PROT</name>
<protein>
    <submittedName>
        <fullName evidence="1">Uncharacterized protein</fullName>
    </submittedName>
</protein>
<geneLocation type="plasmid" evidence="1 2">
    <name>unnamed7</name>
</geneLocation>
<evidence type="ECO:0000313" key="1">
    <source>
        <dbReference type="EMBL" id="AWU96090.1"/>
    </source>
</evidence>
<evidence type="ECO:0000313" key="2">
    <source>
        <dbReference type="Proteomes" id="UP000249605"/>
    </source>
</evidence>
<proteinExistence type="predicted"/>
<dbReference type="RefSeq" id="WP_111068838.1">
    <property type="nucleotide sequence ID" value="NZ_CP029831.1"/>
</dbReference>
<dbReference type="AlphaFoldDB" id="A0A2U9S9B8"/>
<dbReference type="OrthoDB" id="7305499at2"/>
<sequence>MVQSVYNSAWAALTGRTAAAQLFSSKTASTPSLTAASAGDSVTVSKLGKALTGLAAKAFEHLDSDSRKQLEGLVESGRVSADDAVKGLRSLAKNALFNRFATEGGHSAEEQQMADRMKVQREQSAAAKAAENPDHGAALKDLDQLGEVQKNGSISQEDVSAIHRSVSERLRGFGVSGKLQFAREEGALMEAVFKSKTNRFVDLDFGEDDRETSATTNKIASKDELAAAERLFAAGFKLENNAMARFAADYDIPGLGKGAMPAWSSFKPVSR</sequence>
<organism evidence="1 2">
    <name type="scientific">Azospirillum ramasamyi</name>
    <dbReference type="NCBI Taxonomy" id="682998"/>
    <lineage>
        <taxon>Bacteria</taxon>
        <taxon>Pseudomonadati</taxon>
        <taxon>Pseudomonadota</taxon>
        <taxon>Alphaproteobacteria</taxon>
        <taxon>Rhodospirillales</taxon>
        <taxon>Azospirillaceae</taxon>
        <taxon>Azospirillum</taxon>
    </lineage>
</organism>
<accession>A0A2U9S9B8</accession>
<reference evidence="1 2" key="1">
    <citation type="submission" date="2018-06" db="EMBL/GenBank/DDBJ databases">
        <title>Complete genome sequencing of Azospirillum sp. M2T2B2.</title>
        <authorList>
            <person name="Heo J."/>
            <person name="Kim S.-J."/>
            <person name="Kwon S.-W."/>
            <person name="Anandham R."/>
        </authorList>
    </citation>
    <scope>NUCLEOTIDE SEQUENCE [LARGE SCALE GENOMIC DNA]</scope>
    <source>
        <strain evidence="1 2">M2T2B2</strain>
        <plasmid evidence="1 2">unnamed7</plasmid>
    </source>
</reference>
<gene>
    <name evidence="1" type="ORF">DM194_17385</name>
</gene>
<dbReference type="KEGG" id="azm:DM194_17385"/>